<dbReference type="EMBL" id="BPLQ01003069">
    <property type="protein sequence ID" value="GIX97770.1"/>
    <property type="molecule type" value="Genomic_DNA"/>
</dbReference>
<comment type="caution">
    <text evidence="1">The sequence shown here is derived from an EMBL/GenBank/DDBJ whole genome shotgun (WGS) entry which is preliminary data.</text>
</comment>
<proteinExistence type="predicted"/>
<accession>A0AAV4PN06</accession>
<dbReference type="Proteomes" id="UP001054837">
    <property type="component" value="Unassembled WGS sequence"/>
</dbReference>
<gene>
    <name evidence="1" type="ORF">CDAR_582631</name>
</gene>
<evidence type="ECO:0000313" key="2">
    <source>
        <dbReference type="Proteomes" id="UP001054837"/>
    </source>
</evidence>
<name>A0AAV4PN06_9ARAC</name>
<dbReference type="AlphaFoldDB" id="A0AAV4PN06"/>
<evidence type="ECO:0000313" key="1">
    <source>
        <dbReference type="EMBL" id="GIX97770.1"/>
    </source>
</evidence>
<reference evidence="1 2" key="1">
    <citation type="submission" date="2021-06" db="EMBL/GenBank/DDBJ databases">
        <title>Caerostris darwini draft genome.</title>
        <authorList>
            <person name="Kono N."/>
            <person name="Arakawa K."/>
        </authorList>
    </citation>
    <scope>NUCLEOTIDE SEQUENCE [LARGE SCALE GENOMIC DNA]</scope>
</reference>
<protein>
    <recommendedName>
        <fullName evidence="3">Maturase K</fullName>
    </recommendedName>
</protein>
<sequence>MLFFVSEFLFNFFGYDHLRILKQLSCKTVPPHMSDFAKQYSTAIFLYKRNIIYHFCTDWPPRSPIIKPWDLEFYSYFKHLVYSILMLYLSGKLQKNMSDMLSSSSYLGNILRHKLY</sequence>
<evidence type="ECO:0008006" key="3">
    <source>
        <dbReference type="Google" id="ProtNLM"/>
    </source>
</evidence>
<keyword evidence="2" id="KW-1185">Reference proteome</keyword>
<organism evidence="1 2">
    <name type="scientific">Caerostris darwini</name>
    <dbReference type="NCBI Taxonomy" id="1538125"/>
    <lineage>
        <taxon>Eukaryota</taxon>
        <taxon>Metazoa</taxon>
        <taxon>Ecdysozoa</taxon>
        <taxon>Arthropoda</taxon>
        <taxon>Chelicerata</taxon>
        <taxon>Arachnida</taxon>
        <taxon>Araneae</taxon>
        <taxon>Araneomorphae</taxon>
        <taxon>Entelegynae</taxon>
        <taxon>Araneoidea</taxon>
        <taxon>Araneidae</taxon>
        <taxon>Caerostris</taxon>
    </lineage>
</organism>